<name>A0A815VN16_9BILA</name>
<sequence>MDIHDDNEEVRDQFQQQLILKKLEFQFELEKLKITEQTKYEIEKYKIIEETKYEIEKHKITEETKCGIEKQKLIQQVELAKINAQQEIERYKLELEFGSSSNKTSGILLASHDDFYKYYVSGHLYSFIANDLFKNHNDLNDNILKHIQCYLDKCSSNSQLNEKFIQQEFDKMMVKLLKEINRNTILQYLNTSSQ</sequence>
<evidence type="ECO:0000313" key="1">
    <source>
        <dbReference type="EMBL" id="CAF1531015.1"/>
    </source>
</evidence>
<comment type="caution">
    <text evidence="1">The sequence shown here is derived from an EMBL/GenBank/DDBJ whole genome shotgun (WGS) entry which is preliminary data.</text>
</comment>
<gene>
    <name evidence="1" type="ORF">ZHD862_LOCUS38738</name>
</gene>
<organism evidence="1 2">
    <name type="scientific">Rotaria sordida</name>
    <dbReference type="NCBI Taxonomy" id="392033"/>
    <lineage>
        <taxon>Eukaryota</taxon>
        <taxon>Metazoa</taxon>
        <taxon>Spiralia</taxon>
        <taxon>Gnathifera</taxon>
        <taxon>Rotifera</taxon>
        <taxon>Eurotatoria</taxon>
        <taxon>Bdelloidea</taxon>
        <taxon>Philodinida</taxon>
        <taxon>Philodinidae</taxon>
        <taxon>Rotaria</taxon>
    </lineage>
</organism>
<dbReference type="Proteomes" id="UP000663864">
    <property type="component" value="Unassembled WGS sequence"/>
</dbReference>
<reference evidence="1" key="1">
    <citation type="submission" date="2021-02" db="EMBL/GenBank/DDBJ databases">
        <authorList>
            <person name="Nowell W R."/>
        </authorList>
    </citation>
    <scope>NUCLEOTIDE SEQUENCE</scope>
</reference>
<accession>A0A815VN16</accession>
<evidence type="ECO:0000313" key="2">
    <source>
        <dbReference type="Proteomes" id="UP000663864"/>
    </source>
</evidence>
<protein>
    <submittedName>
        <fullName evidence="1">Uncharacterized protein</fullName>
    </submittedName>
</protein>
<feature type="non-terminal residue" evidence="1">
    <location>
        <position position="194"/>
    </location>
</feature>
<proteinExistence type="predicted"/>
<dbReference type="AlphaFoldDB" id="A0A815VN16"/>
<dbReference type="EMBL" id="CAJNOT010010591">
    <property type="protein sequence ID" value="CAF1531015.1"/>
    <property type="molecule type" value="Genomic_DNA"/>
</dbReference>